<dbReference type="SUPFAM" id="SSF52317">
    <property type="entry name" value="Class I glutamine amidotransferase-like"/>
    <property type="match status" value="1"/>
</dbReference>
<comment type="caution">
    <text evidence="2">The sequence shown here is derived from an EMBL/GenBank/DDBJ whole genome shotgun (WGS) entry which is preliminary data.</text>
</comment>
<evidence type="ECO:0000313" key="2">
    <source>
        <dbReference type="EMBL" id="GBP30940.1"/>
    </source>
</evidence>
<evidence type="ECO:0000313" key="3">
    <source>
        <dbReference type="Proteomes" id="UP000299102"/>
    </source>
</evidence>
<feature type="domain" description="DJ-1/PfpI" evidence="1">
    <location>
        <begin position="54"/>
        <end position="133"/>
    </location>
</feature>
<dbReference type="InterPro" id="IPR029062">
    <property type="entry name" value="Class_I_gatase-like"/>
</dbReference>
<accession>A0A4C1UXH0</accession>
<dbReference type="Gene3D" id="3.40.50.880">
    <property type="match status" value="1"/>
</dbReference>
<dbReference type="InterPro" id="IPR050325">
    <property type="entry name" value="Prot/Nucl_acid_deglycase"/>
</dbReference>
<organism evidence="2 3">
    <name type="scientific">Eumeta variegata</name>
    <name type="common">Bagworm moth</name>
    <name type="synonym">Eumeta japonica</name>
    <dbReference type="NCBI Taxonomy" id="151549"/>
    <lineage>
        <taxon>Eukaryota</taxon>
        <taxon>Metazoa</taxon>
        <taxon>Ecdysozoa</taxon>
        <taxon>Arthropoda</taxon>
        <taxon>Hexapoda</taxon>
        <taxon>Insecta</taxon>
        <taxon>Pterygota</taxon>
        <taxon>Neoptera</taxon>
        <taxon>Endopterygota</taxon>
        <taxon>Lepidoptera</taxon>
        <taxon>Glossata</taxon>
        <taxon>Ditrysia</taxon>
        <taxon>Tineoidea</taxon>
        <taxon>Psychidae</taxon>
        <taxon>Oiketicinae</taxon>
        <taxon>Eumeta</taxon>
    </lineage>
</organism>
<evidence type="ECO:0000259" key="1">
    <source>
        <dbReference type="Pfam" id="PF01965"/>
    </source>
</evidence>
<dbReference type="GO" id="GO:0005739">
    <property type="term" value="C:mitochondrion"/>
    <property type="evidence" value="ECO:0007669"/>
    <property type="project" value="TreeGrafter"/>
</dbReference>
<protein>
    <submittedName>
        <fullName evidence="2">Protein dj-1beta</fullName>
    </submittedName>
</protein>
<dbReference type="OrthoDB" id="543156at2759"/>
<dbReference type="AlphaFoldDB" id="A0A4C1UXH0"/>
<dbReference type="GO" id="GO:0006979">
    <property type="term" value="P:response to oxidative stress"/>
    <property type="evidence" value="ECO:0007669"/>
    <property type="project" value="TreeGrafter"/>
</dbReference>
<name>A0A4C1UXH0_EUMVA</name>
<dbReference type="GO" id="GO:0005634">
    <property type="term" value="C:nucleus"/>
    <property type="evidence" value="ECO:0007669"/>
    <property type="project" value="TreeGrafter"/>
</dbReference>
<dbReference type="Proteomes" id="UP000299102">
    <property type="component" value="Unassembled WGS sequence"/>
</dbReference>
<keyword evidence="3" id="KW-1185">Reference proteome</keyword>
<dbReference type="GO" id="GO:1903189">
    <property type="term" value="P:glyoxal metabolic process"/>
    <property type="evidence" value="ECO:0007669"/>
    <property type="project" value="TreeGrafter"/>
</dbReference>
<dbReference type="PANTHER" id="PTHR48094:SF12">
    <property type="entry name" value="PARKINSON DISEASE PROTEIN 7 HOMOLOG"/>
    <property type="match status" value="1"/>
</dbReference>
<reference evidence="2 3" key="1">
    <citation type="journal article" date="2019" name="Commun. Biol.">
        <title>The bagworm genome reveals a unique fibroin gene that provides high tensile strength.</title>
        <authorList>
            <person name="Kono N."/>
            <person name="Nakamura H."/>
            <person name="Ohtoshi R."/>
            <person name="Tomita M."/>
            <person name="Numata K."/>
            <person name="Arakawa K."/>
        </authorList>
    </citation>
    <scope>NUCLEOTIDE SEQUENCE [LARGE SCALE GENOMIC DNA]</scope>
</reference>
<gene>
    <name evidence="2" type="primary">dj-1beta</name>
    <name evidence="2" type="ORF">EVAR_28581_1</name>
</gene>
<dbReference type="InterPro" id="IPR002818">
    <property type="entry name" value="DJ-1/PfpI"/>
</dbReference>
<dbReference type="Pfam" id="PF01965">
    <property type="entry name" value="DJ-1_PfpI"/>
    <property type="match status" value="1"/>
</dbReference>
<proteinExistence type="predicted"/>
<sequence>MIEILKGGLVPILMYGNEKRVLQKKYGSRIIALEMRSLLSIRGVSLKGICRNSHVREQYCLKDAVTRVEKAPTAFVAHGVAKGKKVTSYPSTKDKIPSAEYSYIEGERVVVDGNIVTSRGPGTAYWFGLKLIEMLTGKDKADQVEKGMLISGY</sequence>
<dbReference type="PANTHER" id="PTHR48094">
    <property type="entry name" value="PROTEIN/NUCLEIC ACID DEGLYCASE DJ-1-RELATED"/>
    <property type="match status" value="1"/>
</dbReference>
<dbReference type="EMBL" id="BGZK01000239">
    <property type="protein sequence ID" value="GBP30940.1"/>
    <property type="molecule type" value="Genomic_DNA"/>
</dbReference>
<dbReference type="STRING" id="151549.A0A4C1UXH0"/>